<dbReference type="RefSeq" id="WP_342697109.1">
    <property type="nucleotide sequence ID" value="NZ_JBCGDO010000034.1"/>
</dbReference>
<sequence length="133" mass="16213">MKKLYYKIMVSSIYTAQNNGIMSDIWKFTSNFYFAFATTNFSMFTYLFLNNYILNHKLNFLNLIIIDGEYDFILNMTIYFFIPIMSINYFTFFKGDKYKKLIKKYQSSYNKKYFAWYFMVGFGFMFATLFLKK</sequence>
<feature type="transmembrane region" description="Helical" evidence="1">
    <location>
        <begin position="73"/>
        <end position="92"/>
    </location>
</feature>
<dbReference type="Proteomes" id="UP001460072">
    <property type="component" value="Unassembled WGS sequence"/>
</dbReference>
<organism evidence="2 3">
    <name type="scientific">Flavobacterium aureirubrum</name>
    <dbReference type="NCBI Taxonomy" id="3133147"/>
    <lineage>
        <taxon>Bacteria</taxon>
        <taxon>Pseudomonadati</taxon>
        <taxon>Bacteroidota</taxon>
        <taxon>Flavobacteriia</taxon>
        <taxon>Flavobacteriales</taxon>
        <taxon>Flavobacteriaceae</taxon>
        <taxon>Flavobacterium</taxon>
    </lineage>
</organism>
<feature type="transmembrane region" description="Helical" evidence="1">
    <location>
        <begin position="32"/>
        <end position="53"/>
    </location>
</feature>
<proteinExistence type="predicted"/>
<evidence type="ECO:0000256" key="1">
    <source>
        <dbReference type="SAM" id="Phobius"/>
    </source>
</evidence>
<evidence type="ECO:0000313" key="3">
    <source>
        <dbReference type="Proteomes" id="UP001460072"/>
    </source>
</evidence>
<comment type="caution">
    <text evidence="2">The sequence shown here is derived from an EMBL/GenBank/DDBJ whole genome shotgun (WGS) entry which is preliminary data.</text>
</comment>
<accession>A0ABU9N920</accession>
<keyword evidence="1" id="KW-1133">Transmembrane helix</keyword>
<keyword evidence="1" id="KW-0472">Membrane</keyword>
<name>A0ABU9N920_9FLAO</name>
<feature type="transmembrane region" description="Helical" evidence="1">
    <location>
        <begin position="113"/>
        <end position="131"/>
    </location>
</feature>
<evidence type="ECO:0000313" key="2">
    <source>
        <dbReference type="EMBL" id="MEM0543941.1"/>
    </source>
</evidence>
<reference evidence="2 3" key="1">
    <citation type="submission" date="2024-03" db="EMBL/GenBank/DDBJ databases">
        <title>Two novel species of the genus Flavobacterium exhibiting potentially degradation of complex polysaccharides.</title>
        <authorList>
            <person name="Lian X."/>
        </authorList>
    </citation>
    <scope>NUCLEOTIDE SEQUENCE [LARGE SCALE GENOMIC DNA]</scope>
    <source>
        <strain evidence="3">j3</strain>
    </source>
</reference>
<dbReference type="EMBL" id="JBCGDO010000034">
    <property type="protein sequence ID" value="MEM0543941.1"/>
    <property type="molecule type" value="Genomic_DNA"/>
</dbReference>
<gene>
    <name evidence="2" type="ORF">WFZ85_15140</name>
</gene>
<protein>
    <submittedName>
        <fullName evidence="2">Uncharacterized protein</fullName>
    </submittedName>
</protein>
<keyword evidence="1" id="KW-0812">Transmembrane</keyword>
<keyword evidence="3" id="KW-1185">Reference proteome</keyword>